<organism evidence="11 12">
    <name type="scientific">Apiospora rasikravindrae</name>
    <dbReference type="NCBI Taxonomy" id="990691"/>
    <lineage>
        <taxon>Eukaryota</taxon>
        <taxon>Fungi</taxon>
        <taxon>Dikarya</taxon>
        <taxon>Ascomycota</taxon>
        <taxon>Pezizomycotina</taxon>
        <taxon>Sordariomycetes</taxon>
        <taxon>Xylariomycetidae</taxon>
        <taxon>Amphisphaeriales</taxon>
        <taxon>Apiosporaceae</taxon>
        <taxon>Apiospora</taxon>
    </lineage>
</organism>
<keyword evidence="6" id="KW-0067">ATP-binding</keyword>
<comment type="catalytic activity">
    <reaction evidence="7">
        <text>L-threonyl-[protein] + ATP = O-phospho-L-threonyl-[protein] + ADP + H(+)</text>
        <dbReference type="Rhea" id="RHEA:46608"/>
        <dbReference type="Rhea" id="RHEA-COMP:11060"/>
        <dbReference type="Rhea" id="RHEA-COMP:11605"/>
        <dbReference type="ChEBI" id="CHEBI:15378"/>
        <dbReference type="ChEBI" id="CHEBI:30013"/>
        <dbReference type="ChEBI" id="CHEBI:30616"/>
        <dbReference type="ChEBI" id="CHEBI:61977"/>
        <dbReference type="ChEBI" id="CHEBI:456216"/>
        <dbReference type="EC" id="2.7.11.1"/>
    </reaction>
</comment>
<dbReference type="InterPro" id="IPR051334">
    <property type="entry name" value="SRPK"/>
</dbReference>
<keyword evidence="4" id="KW-0547">Nucleotide-binding</keyword>
<sequence length="487" mass="55619">MQVDDDVEDIRAYKEGGYAVVEIGDVLKRKYEVVDKLGHSEYATVWLCWIQGTQWPRTEWVAVKVFKAEYYKDAPSEETMRKFDLEKKGGWEKEWAGVHVAMALTEFSIIDLNGKHKCLVMPVMGPSLESLELTHRPTLKGYLYEVALALQYLHRKKMAHGQVTPRNIYFQLDMKSSRIRIDCPADVQQALGLEERKKQTVEKAPRRPRHQVRPADLARLEPLGRIVLYPPSSPVGVTHVSPDVLGVPDWFYAPEVLLNRCTVQPGGDVWSFCCTILHLYAKCTLGLVDANVSNRLFKTHLRILERHLGPIGPGPPLFSNVKGRQFDTEDQYEQWLSETTFPPWTTPLTALLGSSRFRRQLYPKLAEPDAGLLKDDAEALSTLLEEALCYDHSKRSIDHVLWSPGGRTYTPAEWTTWSTGAKSQIHQDIRITIPRRALKLPTTKRPAKRPNPSDVPFRRSPAPCRPSHTKRAPSKSWRNDKEEATRR</sequence>
<dbReference type="PROSITE" id="PS50011">
    <property type="entry name" value="PROTEIN_KINASE_DOM"/>
    <property type="match status" value="1"/>
</dbReference>
<dbReference type="InterPro" id="IPR000719">
    <property type="entry name" value="Prot_kinase_dom"/>
</dbReference>
<evidence type="ECO:0000256" key="2">
    <source>
        <dbReference type="ARBA" id="ARBA00022527"/>
    </source>
</evidence>
<dbReference type="PANTHER" id="PTHR47634:SF9">
    <property type="entry name" value="PROTEIN KINASE DOMAIN-CONTAINING PROTEIN-RELATED"/>
    <property type="match status" value="1"/>
</dbReference>
<evidence type="ECO:0000313" key="11">
    <source>
        <dbReference type="EMBL" id="KAK8043326.1"/>
    </source>
</evidence>
<comment type="caution">
    <text evidence="11">The sequence shown here is derived from an EMBL/GenBank/DDBJ whole genome shotgun (WGS) entry which is preliminary data.</text>
</comment>
<proteinExistence type="predicted"/>
<dbReference type="SMART" id="SM00220">
    <property type="entry name" value="S_TKc"/>
    <property type="match status" value="1"/>
</dbReference>
<dbReference type="SUPFAM" id="SSF56112">
    <property type="entry name" value="Protein kinase-like (PK-like)"/>
    <property type="match status" value="1"/>
</dbReference>
<evidence type="ECO:0000256" key="9">
    <source>
        <dbReference type="SAM" id="MobiDB-lite"/>
    </source>
</evidence>
<evidence type="ECO:0000256" key="7">
    <source>
        <dbReference type="ARBA" id="ARBA00047899"/>
    </source>
</evidence>
<dbReference type="InterPro" id="IPR011009">
    <property type="entry name" value="Kinase-like_dom_sf"/>
</dbReference>
<evidence type="ECO:0000256" key="5">
    <source>
        <dbReference type="ARBA" id="ARBA00022777"/>
    </source>
</evidence>
<keyword evidence="5" id="KW-0418">Kinase</keyword>
<feature type="region of interest" description="Disordered" evidence="9">
    <location>
        <begin position="434"/>
        <end position="487"/>
    </location>
</feature>
<evidence type="ECO:0000259" key="10">
    <source>
        <dbReference type="PROSITE" id="PS50011"/>
    </source>
</evidence>
<evidence type="ECO:0000256" key="1">
    <source>
        <dbReference type="ARBA" id="ARBA00012513"/>
    </source>
</evidence>
<evidence type="ECO:0000256" key="8">
    <source>
        <dbReference type="ARBA" id="ARBA00048679"/>
    </source>
</evidence>
<comment type="catalytic activity">
    <reaction evidence="8">
        <text>L-seryl-[protein] + ATP = O-phospho-L-seryl-[protein] + ADP + H(+)</text>
        <dbReference type="Rhea" id="RHEA:17989"/>
        <dbReference type="Rhea" id="RHEA-COMP:9863"/>
        <dbReference type="Rhea" id="RHEA-COMP:11604"/>
        <dbReference type="ChEBI" id="CHEBI:15378"/>
        <dbReference type="ChEBI" id="CHEBI:29999"/>
        <dbReference type="ChEBI" id="CHEBI:30616"/>
        <dbReference type="ChEBI" id="CHEBI:83421"/>
        <dbReference type="ChEBI" id="CHEBI:456216"/>
        <dbReference type="EC" id="2.7.11.1"/>
    </reaction>
</comment>
<dbReference type="Gene3D" id="1.10.510.10">
    <property type="entry name" value="Transferase(Phosphotransferase) domain 1"/>
    <property type="match status" value="1"/>
</dbReference>
<evidence type="ECO:0000256" key="6">
    <source>
        <dbReference type="ARBA" id="ARBA00022840"/>
    </source>
</evidence>
<accession>A0ABR1TBG2</accession>
<feature type="domain" description="Protein kinase" evidence="10">
    <location>
        <begin position="31"/>
        <end position="410"/>
    </location>
</feature>
<dbReference type="Pfam" id="PF07714">
    <property type="entry name" value="PK_Tyr_Ser-Thr"/>
    <property type="match status" value="1"/>
</dbReference>
<keyword evidence="2" id="KW-0723">Serine/threonine-protein kinase</keyword>
<dbReference type="Gene3D" id="3.30.200.20">
    <property type="entry name" value="Phosphorylase Kinase, domain 1"/>
    <property type="match status" value="1"/>
</dbReference>
<name>A0ABR1TBG2_9PEZI</name>
<evidence type="ECO:0000256" key="4">
    <source>
        <dbReference type="ARBA" id="ARBA00022741"/>
    </source>
</evidence>
<dbReference type="PANTHER" id="PTHR47634">
    <property type="entry name" value="PROTEIN KINASE DOMAIN-CONTAINING PROTEIN-RELATED"/>
    <property type="match status" value="1"/>
</dbReference>
<evidence type="ECO:0000313" key="12">
    <source>
        <dbReference type="Proteomes" id="UP001444661"/>
    </source>
</evidence>
<dbReference type="EMBL" id="JAQQWK010000004">
    <property type="protein sequence ID" value="KAK8043326.1"/>
    <property type="molecule type" value="Genomic_DNA"/>
</dbReference>
<evidence type="ECO:0000256" key="3">
    <source>
        <dbReference type="ARBA" id="ARBA00022679"/>
    </source>
</evidence>
<gene>
    <name evidence="11" type="ORF">PG993_005756</name>
</gene>
<keyword evidence="3" id="KW-0808">Transferase</keyword>
<keyword evidence="12" id="KW-1185">Reference proteome</keyword>
<feature type="compositionally biased region" description="Basic and acidic residues" evidence="9">
    <location>
        <begin position="477"/>
        <end position="487"/>
    </location>
</feature>
<dbReference type="InterPro" id="IPR001245">
    <property type="entry name" value="Ser-Thr/Tyr_kinase_cat_dom"/>
</dbReference>
<protein>
    <recommendedName>
        <fullName evidence="1">non-specific serine/threonine protein kinase</fullName>
        <ecNumber evidence="1">2.7.11.1</ecNumber>
    </recommendedName>
</protein>
<reference evidence="11 12" key="1">
    <citation type="submission" date="2023-01" db="EMBL/GenBank/DDBJ databases">
        <title>Analysis of 21 Apiospora genomes using comparative genomics revels a genus with tremendous synthesis potential of carbohydrate active enzymes and secondary metabolites.</title>
        <authorList>
            <person name="Sorensen T."/>
        </authorList>
    </citation>
    <scope>NUCLEOTIDE SEQUENCE [LARGE SCALE GENOMIC DNA]</scope>
    <source>
        <strain evidence="11 12">CBS 33761</strain>
    </source>
</reference>
<dbReference type="Proteomes" id="UP001444661">
    <property type="component" value="Unassembled WGS sequence"/>
</dbReference>
<dbReference type="EC" id="2.7.11.1" evidence="1"/>